<feature type="domain" description="GGDEF" evidence="3">
    <location>
        <begin position="247"/>
        <end position="378"/>
    </location>
</feature>
<gene>
    <name evidence="4" type="ORF">theurythT_30140</name>
</gene>
<dbReference type="Proteomes" id="UP001157133">
    <property type="component" value="Unassembled WGS sequence"/>
</dbReference>
<dbReference type="SMART" id="SM00267">
    <property type="entry name" value="GGDEF"/>
    <property type="match status" value="1"/>
</dbReference>
<dbReference type="InterPro" id="IPR050706">
    <property type="entry name" value="Cyclic-di-GMP_PDE-like"/>
</dbReference>
<dbReference type="SUPFAM" id="SSF141868">
    <property type="entry name" value="EAL domain-like"/>
    <property type="match status" value="1"/>
</dbReference>
<dbReference type="InterPro" id="IPR035919">
    <property type="entry name" value="EAL_sf"/>
</dbReference>
<keyword evidence="1" id="KW-0812">Transmembrane</keyword>
<dbReference type="SMART" id="SM00052">
    <property type="entry name" value="EAL"/>
    <property type="match status" value="1"/>
</dbReference>
<dbReference type="InterPro" id="IPR001633">
    <property type="entry name" value="EAL_dom"/>
</dbReference>
<dbReference type="InterPro" id="IPR043128">
    <property type="entry name" value="Rev_trsase/Diguanyl_cyclase"/>
</dbReference>
<dbReference type="CDD" id="cd01948">
    <property type="entry name" value="EAL"/>
    <property type="match status" value="1"/>
</dbReference>
<dbReference type="EMBL" id="BSSU01000016">
    <property type="protein sequence ID" value="GLX83561.1"/>
    <property type="molecule type" value="Genomic_DNA"/>
</dbReference>
<comment type="caution">
    <text evidence="4">The sequence shown here is derived from an EMBL/GenBank/DDBJ whole genome shotgun (WGS) entry which is preliminary data.</text>
</comment>
<dbReference type="Pfam" id="PF00990">
    <property type="entry name" value="GGDEF"/>
    <property type="match status" value="1"/>
</dbReference>
<sequence length="630" mass="71554">MYTFSQLIARNTILGLIFSVSLISLCTWFSQSLLVERQAKFESSLVAMSSALDQQASIQTIVETIKSSNDFRLLLITNDENKNLIRHQGAQQHLISTYIAPADKEVWLNSHSLKVTYALADDLVIEKLISTSGAILLLTAVFIVLSSIVSMKSYKAFFNTINLQIRKDIMSFMPASESEMQYKSKATLELPELKKGLTSLQSLLDNHKANSNQLEKEAYTETLTQLPNRNRFVQYFETKVTETHEIKFGVLLITRCSELQTINQISGYKEGDNYICKVSDILKSEIEKYQGGQLFRLNSSDFSTILPNVPLKEAEKYAQALTEKFSQYQQASDLDSVAYTGLVTFTDSEPLGEILALADTAISVAQTQSTNAWYAQKEGDSDQTGSHYGNQNWRQEIDSVLAAQRVSLLIQPIKPSTKNTKMYGEILARFKNANKDTLPTASFIAMAEKLDKIVAVDRMIIEQALTEINEKNLQTSQFGINISSRSIHDEHFLVWLERRLLRESSIAPNLIFEITEYGLQQNVQTSKRFIDMIHRVGSRVTVERFGVGLTSFKFFKDLKPDYIKMDSTYTRDIDEDKNNQYFLRVMVDLAHRLSINVLAENVETQEEKHTLEKLFIDGCQGFYIGKPEQM</sequence>
<dbReference type="PROSITE" id="PS50883">
    <property type="entry name" value="EAL"/>
    <property type="match status" value="1"/>
</dbReference>
<dbReference type="InterPro" id="IPR029787">
    <property type="entry name" value="Nucleotide_cyclase"/>
</dbReference>
<keyword evidence="5" id="KW-1185">Reference proteome</keyword>
<dbReference type="InterPro" id="IPR000160">
    <property type="entry name" value="GGDEF_dom"/>
</dbReference>
<feature type="transmembrane region" description="Helical" evidence="1">
    <location>
        <begin position="128"/>
        <end position="149"/>
    </location>
</feature>
<evidence type="ECO:0000259" key="3">
    <source>
        <dbReference type="PROSITE" id="PS50887"/>
    </source>
</evidence>
<feature type="domain" description="EAL" evidence="2">
    <location>
        <begin position="390"/>
        <end position="630"/>
    </location>
</feature>
<name>A0ABQ6H5X7_9GAMM</name>
<evidence type="ECO:0000313" key="5">
    <source>
        <dbReference type="Proteomes" id="UP001157133"/>
    </source>
</evidence>
<dbReference type="Pfam" id="PF00563">
    <property type="entry name" value="EAL"/>
    <property type="match status" value="1"/>
</dbReference>
<evidence type="ECO:0000313" key="4">
    <source>
        <dbReference type="EMBL" id="GLX83561.1"/>
    </source>
</evidence>
<dbReference type="PANTHER" id="PTHR33121">
    <property type="entry name" value="CYCLIC DI-GMP PHOSPHODIESTERASE PDEF"/>
    <property type="match status" value="1"/>
</dbReference>
<dbReference type="PROSITE" id="PS50887">
    <property type="entry name" value="GGDEF"/>
    <property type="match status" value="1"/>
</dbReference>
<keyword evidence="1" id="KW-0472">Membrane</keyword>
<dbReference type="RefSeq" id="WP_284209029.1">
    <property type="nucleotide sequence ID" value="NZ_BSSU01000016.1"/>
</dbReference>
<accession>A0ABQ6H5X7</accession>
<organism evidence="4 5">
    <name type="scientific">Thalassotalea eurytherma</name>
    <dbReference type="NCBI Taxonomy" id="1144278"/>
    <lineage>
        <taxon>Bacteria</taxon>
        <taxon>Pseudomonadati</taxon>
        <taxon>Pseudomonadota</taxon>
        <taxon>Gammaproteobacteria</taxon>
        <taxon>Alteromonadales</taxon>
        <taxon>Colwelliaceae</taxon>
        <taxon>Thalassotalea</taxon>
    </lineage>
</organism>
<keyword evidence="1" id="KW-1133">Transmembrane helix</keyword>
<reference evidence="4 5" key="1">
    <citation type="submission" date="2023-03" db="EMBL/GenBank/DDBJ databases">
        <title>Draft genome sequence of Thalassotalea eurytherma JCM 18482T.</title>
        <authorList>
            <person name="Sawabe T."/>
        </authorList>
    </citation>
    <scope>NUCLEOTIDE SEQUENCE [LARGE SCALE GENOMIC DNA]</scope>
    <source>
        <strain evidence="4 5">JCM 18482</strain>
    </source>
</reference>
<evidence type="ECO:0000256" key="1">
    <source>
        <dbReference type="SAM" id="Phobius"/>
    </source>
</evidence>
<dbReference type="SUPFAM" id="SSF55073">
    <property type="entry name" value="Nucleotide cyclase"/>
    <property type="match status" value="1"/>
</dbReference>
<protein>
    <submittedName>
        <fullName evidence="4">Diguanylate cyclase</fullName>
    </submittedName>
</protein>
<evidence type="ECO:0000259" key="2">
    <source>
        <dbReference type="PROSITE" id="PS50883"/>
    </source>
</evidence>
<dbReference type="PANTHER" id="PTHR33121:SF79">
    <property type="entry name" value="CYCLIC DI-GMP PHOSPHODIESTERASE PDED-RELATED"/>
    <property type="match status" value="1"/>
</dbReference>
<dbReference type="Gene3D" id="3.30.70.270">
    <property type="match status" value="1"/>
</dbReference>
<dbReference type="Gene3D" id="3.20.20.450">
    <property type="entry name" value="EAL domain"/>
    <property type="match status" value="1"/>
</dbReference>
<proteinExistence type="predicted"/>
<feature type="transmembrane region" description="Helical" evidence="1">
    <location>
        <begin position="12"/>
        <end position="30"/>
    </location>
</feature>